<name>A0AAU9C474_9GAMM</name>
<dbReference type="KEGG" id="mcau:MIT9_P1551"/>
<dbReference type="Pfam" id="PF10604">
    <property type="entry name" value="Polyketide_cyc2"/>
    <property type="match status" value="1"/>
</dbReference>
<protein>
    <recommendedName>
        <fullName evidence="3">Polyketide cyclase / dehydrase and lipid transport</fullName>
    </recommendedName>
</protein>
<organism evidence="1 2">
    <name type="scientific">Methylomarinovum caldicuralii</name>
    <dbReference type="NCBI Taxonomy" id="438856"/>
    <lineage>
        <taxon>Bacteria</taxon>
        <taxon>Pseudomonadati</taxon>
        <taxon>Pseudomonadota</taxon>
        <taxon>Gammaproteobacteria</taxon>
        <taxon>Methylococcales</taxon>
        <taxon>Methylothermaceae</taxon>
        <taxon>Methylomarinovum</taxon>
    </lineage>
</organism>
<dbReference type="AlphaFoldDB" id="A0AAU9C474"/>
<reference evidence="2" key="1">
    <citation type="journal article" date="2024" name="Int. J. Syst. Evol. Microbiol.">
        <title>Methylomarinovum tepidoasis sp. nov., a moderately thermophilic methanotroph of the family Methylothermaceae isolated from a deep-sea hydrothermal field.</title>
        <authorList>
            <person name="Hirayama H."/>
            <person name="Takaki Y."/>
            <person name="Abe M."/>
            <person name="Miyazaki M."/>
            <person name="Uematsu K."/>
            <person name="Matsui Y."/>
            <person name="Takai K."/>
        </authorList>
    </citation>
    <scope>NUCLEOTIDE SEQUENCE [LARGE SCALE GENOMIC DNA]</scope>
    <source>
        <strain evidence="2">IT-9</strain>
    </source>
</reference>
<dbReference type="InterPro" id="IPR019587">
    <property type="entry name" value="Polyketide_cyclase/dehydratase"/>
</dbReference>
<dbReference type="CDD" id="cd07824">
    <property type="entry name" value="SRPBCC_6"/>
    <property type="match status" value="1"/>
</dbReference>
<gene>
    <name evidence="1" type="ORF">MIT9_P1551</name>
</gene>
<evidence type="ECO:0000313" key="2">
    <source>
        <dbReference type="Proteomes" id="UP001321825"/>
    </source>
</evidence>
<dbReference type="EMBL" id="AP024714">
    <property type="protein sequence ID" value="BCX81969.1"/>
    <property type="molecule type" value="Genomic_DNA"/>
</dbReference>
<dbReference type="InterPro" id="IPR023393">
    <property type="entry name" value="START-like_dom_sf"/>
</dbReference>
<dbReference type="Gene3D" id="3.30.530.20">
    <property type="match status" value="1"/>
</dbReference>
<dbReference type="RefSeq" id="WP_317704389.1">
    <property type="nucleotide sequence ID" value="NZ_AP024714.1"/>
</dbReference>
<sequence length="166" mass="18768">MIRYDLVTVWRLPASPARVWNVLAQAQSWPRWWPEVEKVEILTPENPVGVGARHRHHWRTRLGYRLCFELEVLRLEPLRRVDTRVSGDLVGRGRCLLRGAGNMTVVRVDWHVHTTKAWMNRISALAKPAFVWNHSRLMASGEAALAALLSSAANSSSASGTSCHSR</sequence>
<evidence type="ECO:0008006" key="3">
    <source>
        <dbReference type="Google" id="ProtNLM"/>
    </source>
</evidence>
<proteinExistence type="predicted"/>
<dbReference type="Proteomes" id="UP001321825">
    <property type="component" value="Chromosome"/>
</dbReference>
<dbReference type="SUPFAM" id="SSF55961">
    <property type="entry name" value="Bet v1-like"/>
    <property type="match status" value="1"/>
</dbReference>
<evidence type="ECO:0000313" key="1">
    <source>
        <dbReference type="EMBL" id="BCX81969.1"/>
    </source>
</evidence>
<keyword evidence="2" id="KW-1185">Reference proteome</keyword>
<accession>A0AAU9C474</accession>